<dbReference type="Proteomes" id="UP001433071">
    <property type="component" value="Unassembled WGS sequence"/>
</dbReference>
<sequence length="81" mass="8668">MMPRLEKASKALRMQMPIVNSSFRQGMIAETRTRSVSMLAVKAGVASSNLAVVSPAMLSIASPIQAFWNNQPIPTPDPLGA</sequence>
<name>A0ABV1YW63_9HYPH</name>
<evidence type="ECO:0000313" key="1">
    <source>
        <dbReference type="EMBL" id="MER9403952.1"/>
    </source>
</evidence>
<proteinExistence type="predicted"/>
<protein>
    <submittedName>
        <fullName evidence="1">Uncharacterized protein</fullName>
    </submittedName>
</protein>
<accession>A0ABV1YW63</accession>
<dbReference type="EMBL" id="JAMYQB010000004">
    <property type="protein sequence ID" value="MER9403952.1"/>
    <property type="molecule type" value="Genomic_DNA"/>
</dbReference>
<keyword evidence="2" id="KW-1185">Reference proteome</keyword>
<dbReference type="RefSeq" id="WP_352557089.1">
    <property type="nucleotide sequence ID" value="NZ_JAMYQB010000004.1"/>
</dbReference>
<evidence type="ECO:0000313" key="2">
    <source>
        <dbReference type="Proteomes" id="UP001433071"/>
    </source>
</evidence>
<reference evidence="1 2" key="1">
    <citation type="journal article" date="2024" name="Proc. Natl. Acad. Sci. U.S.A.">
        <title>The evolutionary genomics of adaptation to stress in wild rhizobium bacteria.</title>
        <authorList>
            <person name="Kehlet-Delgado H."/>
            <person name="Montoya A.P."/>
            <person name="Jensen K.T."/>
            <person name="Wendlandt C.E."/>
            <person name="Dexheimer C."/>
            <person name="Roberts M."/>
            <person name="Torres Martinez L."/>
            <person name="Friesen M.L."/>
            <person name="Griffitts J.S."/>
            <person name="Porter S.S."/>
        </authorList>
    </citation>
    <scope>NUCLEOTIDE SEQUENCE [LARGE SCALE GENOMIC DNA]</scope>
    <source>
        <strain evidence="1 2">M0641</strain>
    </source>
</reference>
<comment type="caution">
    <text evidence="1">The sequence shown here is derived from an EMBL/GenBank/DDBJ whole genome shotgun (WGS) entry which is preliminary data.</text>
</comment>
<gene>
    <name evidence="1" type="ORF">NKI36_07795</name>
</gene>
<organism evidence="1 2">
    <name type="scientific">Mesorhizobium caraganae</name>
    <dbReference type="NCBI Taxonomy" id="483206"/>
    <lineage>
        <taxon>Bacteria</taxon>
        <taxon>Pseudomonadati</taxon>
        <taxon>Pseudomonadota</taxon>
        <taxon>Alphaproteobacteria</taxon>
        <taxon>Hyphomicrobiales</taxon>
        <taxon>Phyllobacteriaceae</taxon>
        <taxon>Mesorhizobium</taxon>
    </lineage>
</organism>